<feature type="transmembrane region" description="Helical" evidence="4">
    <location>
        <begin position="288"/>
        <end position="308"/>
    </location>
</feature>
<dbReference type="EMBL" id="JAENIM010000039">
    <property type="protein sequence ID" value="MBK1791036.1"/>
    <property type="molecule type" value="Genomic_DNA"/>
</dbReference>
<protein>
    <submittedName>
        <fullName evidence="6">SUMF1/EgtB/PvdO family nonheme iron enzyme</fullName>
    </submittedName>
</protein>
<evidence type="ECO:0000256" key="3">
    <source>
        <dbReference type="PROSITE-ProRule" id="PRU10141"/>
    </source>
</evidence>
<dbReference type="Gene3D" id="3.30.200.20">
    <property type="entry name" value="Phosphorylase Kinase, domain 1"/>
    <property type="match status" value="1"/>
</dbReference>
<dbReference type="Gene3D" id="3.90.1580.10">
    <property type="entry name" value="paralog of FGE (formylglycine-generating enzyme)"/>
    <property type="match status" value="1"/>
</dbReference>
<dbReference type="GO" id="GO:0004672">
    <property type="term" value="F:protein kinase activity"/>
    <property type="evidence" value="ECO:0007669"/>
    <property type="project" value="InterPro"/>
</dbReference>
<reference evidence="6" key="1">
    <citation type="submission" date="2021-01" db="EMBL/GenBank/DDBJ databases">
        <title>Modified the classification status of verrucomicrobia.</title>
        <authorList>
            <person name="Feng X."/>
        </authorList>
    </citation>
    <scope>NUCLEOTIDE SEQUENCE</scope>
    <source>
        <strain evidence="6">_KCTC 22039</strain>
    </source>
</reference>
<dbReference type="InterPro" id="IPR051043">
    <property type="entry name" value="Sulfatase_Mod_Factor_Kinase"/>
</dbReference>
<dbReference type="InterPro" id="IPR008271">
    <property type="entry name" value="Ser/Thr_kinase_AS"/>
</dbReference>
<evidence type="ECO:0000256" key="2">
    <source>
        <dbReference type="ARBA" id="ARBA00022840"/>
    </source>
</evidence>
<name>A0A8J7SJD1_9BACT</name>
<feature type="domain" description="Protein kinase" evidence="5">
    <location>
        <begin position="14"/>
        <end position="297"/>
    </location>
</feature>
<dbReference type="SUPFAM" id="SSF56112">
    <property type="entry name" value="Protein kinase-like (PK-like)"/>
    <property type="match status" value="1"/>
</dbReference>
<dbReference type="InterPro" id="IPR017441">
    <property type="entry name" value="Protein_kinase_ATP_BS"/>
</dbReference>
<dbReference type="GO" id="GO:0120147">
    <property type="term" value="F:formylglycine-generating oxidase activity"/>
    <property type="evidence" value="ECO:0007669"/>
    <property type="project" value="TreeGrafter"/>
</dbReference>
<evidence type="ECO:0000313" key="7">
    <source>
        <dbReference type="Proteomes" id="UP000624703"/>
    </source>
</evidence>
<dbReference type="InterPro" id="IPR016187">
    <property type="entry name" value="CTDL_fold"/>
</dbReference>
<gene>
    <name evidence="6" type="ORF">JIN82_07710</name>
</gene>
<dbReference type="PROSITE" id="PS00108">
    <property type="entry name" value="PROTEIN_KINASE_ST"/>
    <property type="match status" value="1"/>
</dbReference>
<dbReference type="Pfam" id="PF03781">
    <property type="entry name" value="FGE-sulfatase"/>
    <property type="match status" value="1"/>
</dbReference>
<dbReference type="PROSITE" id="PS50011">
    <property type="entry name" value="PROTEIN_KINASE_DOM"/>
    <property type="match status" value="1"/>
</dbReference>
<keyword evidence="1 3" id="KW-0547">Nucleotide-binding</keyword>
<keyword evidence="4" id="KW-0812">Transmembrane</keyword>
<dbReference type="RefSeq" id="WP_200311054.1">
    <property type="nucleotide sequence ID" value="NZ_JAENIM010000039.1"/>
</dbReference>
<organism evidence="6 7">
    <name type="scientific">Persicirhabdus sediminis</name>
    <dbReference type="NCBI Taxonomy" id="454144"/>
    <lineage>
        <taxon>Bacteria</taxon>
        <taxon>Pseudomonadati</taxon>
        <taxon>Verrucomicrobiota</taxon>
        <taxon>Verrucomicrobiia</taxon>
        <taxon>Verrucomicrobiales</taxon>
        <taxon>Verrucomicrobiaceae</taxon>
        <taxon>Persicirhabdus</taxon>
    </lineage>
</organism>
<dbReference type="InterPro" id="IPR042095">
    <property type="entry name" value="SUMF_sf"/>
</dbReference>
<evidence type="ECO:0000256" key="4">
    <source>
        <dbReference type="SAM" id="Phobius"/>
    </source>
</evidence>
<keyword evidence="4" id="KW-1133">Transmembrane helix</keyword>
<keyword evidence="7" id="KW-1185">Reference proteome</keyword>
<sequence>MRKPERPQPEIPDHEVVRKIGGGSYGEVWLARAVTGAWRAVKVVWRADFSDDVSFEREFKGILQYEPVSRDHPGLVHILHVGRGDGDEGAFYYYVMELGDDVSSGTAVDKSTYEPRTLMTDLKRAGGKPLDVNDTMDAGLRLAEALQYLHSVGLAHRDVKPCNIIFVGGKAKLADIGLVAPRGQHTFVGTEGFVPPEGPGTGQADVYGLGKVLYEMATGRDRLQFPELPDELPDNFDRKRWLDLNQVICDICEPRVSKRTIKNAQELAEAIQRLIDGRKFRKKRRQTLSKVALVILVLSGVLFGVNYFNRLSSANNLSEFAPEVEPEKEPEFGSVKINSMPEGASVYDRKGRYLGVTPYGPVTEPAGEYAEYELRLEGHSTKRDGVMVAADKMNLVIPKLDIFSPPIEGIEWSDNMGSSYQPIGDYHRSSYYVSGNTWDRYQATLPKAVMHFKINHSESGSKNRIVLVQEGQAKLFCDWLTANNYRDGYLTDDEYMHAVVDKEFSSADYNQQHKRQKVYPFRVEVKKISYSQLVVSSSPTDAEVIMDGVWQGLTPLQFDRIRPDQMIKLEFRLEGYRRIVQKMKLHPGQEKTIHIQMQRNDSVIFGSEWQNSLGMKFVPMGDDLLVSAWETRVQDYAEFLKTQKNAKHTSPPFAQGPTHPVVNVSRDNARAFCRWLTNHDRRRELISNSDYYRLPTDYEWSLMAGLQEDVDLKPAERESRKNQSFPWGPVWPPEDVPYIKVGNLADISAAQALSVPRSRALSNYDDGFVYTAPVGSFPPNSLGIFDLSGNAQEWVDDDYSTSENGYGVLRGGHWRSYSKEHLYIKTRSVMKRDRKDDTYGFRVVLAKRAEPVDDKVDSKMDSKSR</sequence>
<dbReference type="SUPFAM" id="SSF56436">
    <property type="entry name" value="C-type lectin-like"/>
    <property type="match status" value="1"/>
</dbReference>
<dbReference type="Proteomes" id="UP000624703">
    <property type="component" value="Unassembled WGS sequence"/>
</dbReference>
<dbReference type="Pfam" id="PF00069">
    <property type="entry name" value="Pkinase"/>
    <property type="match status" value="1"/>
</dbReference>
<proteinExistence type="predicted"/>
<feature type="binding site" evidence="3">
    <location>
        <position position="42"/>
    </location>
    <ligand>
        <name>ATP</name>
        <dbReference type="ChEBI" id="CHEBI:30616"/>
    </ligand>
</feature>
<evidence type="ECO:0000256" key="1">
    <source>
        <dbReference type="ARBA" id="ARBA00022741"/>
    </source>
</evidence>
<dbReference type="GO" id="GO:0005524">
    <property type="term" value="F:ATP binding"/>
    <property type="evidence" value="ECO:0007669"/>
    <property type="project" value="UniProtKB-UniRule"/>
</dbReference>
<comment type="caution">
    <text evidence="6">The sequence shown here is derived from an EMBL/GenBank/DDBJ whole genome shotgun (WGS) entry which is preliminary data.</text>
</comment>
<dbReference type="InterPro" id="IPR013229">
    <property type="entry name" value="PEGA"/>
</dbReference>
<dbReference type="PANTHER" id="PTHR23150">
    <property type="entry name" value="SULFATASE MODIFYING FACTOR 1, 2"/>
    <property type="match status" value="1"/>
</dbReference>
<dbReference type="Pfam" id="PF08308">
    <property type="entry name" value="PEGA"/>
    <property type="match status" value="1"/>
</dbReference>
<dbReference type="SMART" id="SM00220">
    <property type="entry name" value="S_TKc"/>
    <property type="match status" value="1"/>
</dbReference>
<keyword evidence="4" id="KW-0472">Membrane</keyword>
<dbReference type="PROSITE" id="PS00107">
    <property type="entry name" value="PROTEIN_KINASE_ATP"/>
    <property type="match status" value="1"/>
</dbReference>
<dbReference type="InterPro" id="IPR011009">
    <property type="entry name" value="Kinase-like_dom_sf"/>
</dbReference>
<keyword evidence="2 3" id="KW-0067">ATP-binding</keyword>
<dbReference type="InterPro" id="IPR000719">
    <property type="entry name" value="Prot_kinase_dom"/>
</dbReference>
<accession>A0A8J7SJD1</accession>
<dbReference type="PANTHER" id="PTHR23150:SF19">
    <property type="entry name" value="FORMYLGLYCINE-GENERATING ENZYME"/>
    <property type="match status" value="1"/>
</dbReference>
<dbReference type="Gene3D" id="1.10.510.10">
    <property type="entry name" value="Transferase(Phosphotransferase) domain 1"/>
    <property type="match status" value="1"/>
</dbReference>
<dbReference type="InterPro" id="IPR005532">
    <property type="entry name" value="SUMF_dom"/>
</dbReference>
<evidence type="ECO:0000313" key="6">
    <source>
        <dbReference type="EMBL" id="MBK1791036.1"/>
    </source>
</evidence>
<dbReference type="AlphaFoldDB" id="A0A8J7SJD1"/>
<evidence type="ECO:0000259" key="5">
    <source>
        <dbReference type="PROSITE" id="PS50011"/>
    </source>
</evidence>